<sequence>MIKRILSILSLALFILASFAILYSIVFPFKAGDPLQGIGYILVIVTSPVGLLAAASALSRRNKIALMAFIGHSTLLLLLFLYMTVGYLIFGV</sequence>
<proteinExistence type="predicted"/>
<evidence type="ECO:0000313" key="2">
    <source>
        <dbReference type="EMBL" id="GGD56907.1"/>
    </source>
</evidence>
<dbReference type="RefSeq" id="WP_229750108.1">
    <property type="nucleotide sequence ID" value="NZ_BMHP01000001.1"/>
</dbReference>
<evidence type="ECO:0000256" key="1">
    <source>
        <dbReference type="SAM" id="Phobius"/>
    </source>
</evidence>
<keyword evidence="1" id="KW-0812">Transmembrane</keyword>
<feature type="transmembrane region" description="Helical" evidence="1">
    <location>
        <begin position="38"/>
        <end position="58"/>
    </location>
</feature>
<reference evidence="2" key="2">
    <citation type="submission" date="2020-09" db="EMBL/GenBank/DDBJ databases">
        <authorList>
            <person name="Sun Q."/>
            <person name="Zhou Y."/>
        </authorList>
    </citation>
    <scope>NUCLEOTIDE SEQUENCE</scope>
    <source>
        <strain evidence="2">CGMCC 1.15178</strain>
    </source>
</reference>
<evidence type="ECO:0000313" key="3">
    <source>
        <dbReference type="Proteomes" id="UP000612456"/>
    </source>
</evidence>
<name>A0A917DQF6_9BACL</name>
<protein>
    <submittedName>
        <fullName evidence="2">Uncharacterized protein</fullName>
    </submittedName>
</protein>
<gene>
    <name evidence="2" type="ORF">GCM10010911_13320</name>
</gene>
<reference evidence="2" key="1">
    <citation type="journal article" date="2014" name="Int. J. Syst. Evol. Microbiol.">
        <title>Complete genome sequence of Corynebacterium casei LMG S-19264T (=DSM 44701T), isolated from a smear-ripened cheese.</title>
        <authorList>
            <consortium name="US DOE Joint Genome Institute (JGI-PGF)"/>
            <person name="Walter F."/>
            <person name="Albersmeier A."/>
            <person name="Kalinowski J."/>
            <person name="Ruckert C."/>
        </authorList>
    </citation>
    <scope>NUCLEOTIDE SEQUENCE</scope>
    <source>
        <strain evidence="2">CGMCC 1.15178</strain>
    </source>
</reference>
<feature type="transmembrane region" description="Helical" evidence="1">
    <location>
        <begin position="5"/>
        <end position="26"/>
    </location>
</feature>
<comment type="caution">
    <text evidence="2">The sequence shown here is derived from an EMBL/GenBank/DDBJ whole genome shotgun (WGS) entry which is preliminary data.</text>
</comment>
<keyword evidence="1" id="KW-1133">Transmembrane helix</keyword>
<organism evidence="2 3">
    <name type="scientific">Paenibacillus nasutitermitis</name>
    <dbReference type="NCBI Taxonomy" id="1652958"/>
    <lineage>
        <taxon>Bacteria</taxon>
        <taxon>Bacillati</taxon>
        <taxon>Bacillota</taxon>
        <taxon>Bacilli</taxon>
        <taxon>Bacillales</taxon>
        <taxon>Paenibacillaceae</taxon>
        <taxon>Paenibacillus</taxon>
    </lineage>
</organism>
<feature type="transmembrane region" description="Helical" evidence="1">
    <location>
        <begin position="65"/>
        <end position="90"/>
    </location>
</feature>
<dbReference type="Proteomes" id="UP000612456">
    <property type="component" value="Unassembled WGS sequence"/>
</dbReference>
<dbReference type="AlphaFoldDB" id="A0A917DQF6"/>
<keyword evidence="1" id="KW-0472">Membrane</keyword>
<keyword evidence="3" id="KW-1185">Reference proteome</keyword>
<dbReference type="EMBL" id="BMHP01000001">
    <property type="protein sequence ID" value="GGD56907.1"/>
    <property type="molecule type" value="Genomic_DNA"/>
</dbReference>
<accession>A0A917DQF6</accession>